<keyword evidence="1" id="KW-0732">Signal</keyword>
<evidence type="ECO:0008006" key="4">
    <source>
        <dbReference type="Google" id="ProtNLM"/>
    </source>
</evidence>
<comment type="caution">
    <text evidence="2">The sequence shown here is derived from an EMBL/GenBank/DDBJ whole genome shotgun (WGS) entry which is preliminary data.</text>
</comment>
<dbReference type="PROSITE" id="PS51257">
    <property type="entry name" value="PROKAR_LIPOPROTEIN"/>
    <property type="match status" value="1"/>
</dbReference>
<proteinExistence type="predicted"/>
<evidence type="ECO:0000313" key="2">
    <source>
        <dbReference type="EMBL" id="MBG9375471.1"/>
    </source>
</evidence>
<dbReference type="EMBL" id="JADWYR010000001">
    <property type="protein sequence ID" value="MBG9375471.1"/>
    <property type="molecule type" value="Genomic_DNA"/>
</dbReference>
<reference evidence="2" key="1">
    <citation type="submission" date="2020-11" db="EMBL/GenBank/DDBJ databases">
        <title>Bacterial whole genome sequence for Panacibacter sp. DH6.</title>
        <authorList>
            <person name="Le V."/>
            <person name="Ko S."/>
            <person name="Ahn C.-Y."/>
            <person name="Oh H.-M."/>
        </authorList>
    </citation>
    <scope>NUCLEOTIDE SEQUENCE</scope>
    <source>
        <strain evidence="2">DH6</strain>
    </source>
</reference>
<dbReference type="Proteomes" id="UP000628448">
    <property type="component" value="Unassembled WGS sequence"/>
</dbReference>
<feature type="chain" id="PRO_5037646706" description="Lipoprotein" evidence="1">
    <location>
        <begin position="23"/>
        <end position="295"/>
    </location>
</feature>
<gene>
    <name evidence="2" type="ORF">I5907_04450</name>
</gene>
<dbReference type="RefSeq" id="WP_196989522.1">
    <property type="nucleotide sequence ID" value="NZ_JADWYR010000001.1"/>
</dbReference>
<evidence type="ECO:0000313" key="3">
    <source>
        <dbReference type="Proteomes" id="UP000628448"/>
    </source>
</evidence>
<organism evidence="2 3">
    <name type="scientific">Panacibacter microcysteis</name>
    <dbReference type="NCBI Taxonomy" id="2793269"/>
    <lineage>
        <taxon>Bacteria</taxon>
        <taxon>Pseudomonadati</taxon>
        <taxon>Bacteroidota</taxon>
        <taxon>Chitinophagia</taxon>
        <taxon>Chitinophagales</taxon>
        <taxon>Chitinophagaceae</taxon>
        <taxon>Panacibacter</taxon>
    </lineage>
</organism>
<name>A0A931E4Q5_9BACT</name>
<dbReference type="AlphaFoldDB" id="A0A931E4Q5"/>
<keyword evidence="3" id="KW-1185">Reference proteome</keyword>
<sequence>MQKLAIAPACMVAAFMSILSLGSCSKSDNATPGATGEAAVTATAAADNQADAVYNDVADNVLGVNTEFGIGTGIGVFVPGANNVAPWQTGWEHCFTATISPETVGVFPKTVTLDFGEGCTGRDGHVRKGKMSTVYTGPLFVAGNTATTTFEGFYFDSLQVEGKHTLANNSTADGHSFTSVIENGKITAPSGTYTTWNRTRSWAQTEGMNTPYFPVDDVYNITGNSNGTIVSGTNAYQWTGTVTEPLVRKLICPWTVAGKIEINSQNLKSVLDFGNGTCDRKATLTINGKIFEINW</sequence>
<accession>A0A931E4Q5</accession>
<protein>
    <recommendedName>
        <fullName evidence="4">Lipoprotein</fullName>
    </recommendedName>
</protein>
<evidence type="ECO:0000256" key="1">
    <source>
        <dbReference type="SAM" id="SignalP"/>
    </source>
</evidence>
<feature type="signal peptide" evidence="1">
    <location>
        <begin position="1"/>
        <end position="22"/>
    </location>
</feature>